<proteinExistence type="predicted"/>
<accession>A0A2U3DZ15</accession>
<comment type="caution">
    <text evidence="3">The sequence shown here is derived from an EMBL/GenBank/DDBJ whole genome shotgun (WGS) entry which is preliminary data.</text>
</comment>
<protein>
    <recommendedName>
        <fullName evidence="1">Ribosome maturation protein SDO1/SBDS N-terminal domain-containing protein</fullName>
    </recommendedName>
</protein>
<feature type="domain" description="Ribosome maturation protein SDO1/SBDS N-terminal" evidence="1">
    <location>
        <begin position="126"/>
        <end position="216"/>
    </location>
</feature>
<gene>
    <name evidence="3" type="ORF">PCL_02854</name>
    <name evidence="2" type="ORF">Purlil1_6875</name>
</gene>
<organism evidence="3 4">
    <name type="scientific">Purpureocillium lilacinum</name>
    <name type="common">Paecilomyces lilacinus</name>
    <dbReference type="NCBI Taxonomy" id="33203"/>
    <lineage>
        <taxon>Eukaryota</taxon>
        <taxon>Fungi</taxon>
        <taxon>Dikarya</taxon>
        <taxon>Ascomycota</taxon>
        <taxon>Pezizomycotina</taxon>
        <taxon>Sordariomycetes</taxon>
        <taxon>Hypocreomycetidae</taxon>
        <taxon>Hypocreales</taxon>
        <taxon>Ophiocordycipitaceae</taxon>
        <taxon>Purpureocillium</taxon>
    </lineage>
</organism>
<reference evidence="2 5" key="4">
    <citation type="journal article" date="2024" name="Microbiol. Resour. Announc.">
        <title>Genome annotations for the ascomycete fungi Trichoderma harzianum, Trichoderma aggressivum, and Purpureocillium lilacinum.</title>
        <authorList>
            <person name="Beijen E.P.W."/>
            <person name="Ohm R.A."/>
        </authorList>
    </citation>
    <scope>NUCLEOTIDE SEQUENCE [LARGE SCALE GENOMIC DNA]</scope>
    <source>
        <strain evidence="2 5">CBS 150709</strain>
    </source>
</reference>
<dbReference type="AlphaFoldDB" id="A0A2U3DZ15"/>
<evidence type="ECO:0000313" key="3">
    <source>
        <dbReference type="EMBL" id="PWI67500.1"/>
    </source>
</evidence>
<dbReference type="Proteomes" id="UP000245956">
    <property type="component" value="Unassembled WGS sequence"/>
</dbReference>
<dbReference type="InterPro" id="IPR019783">
    <property type="entry name" value="SDO1/SBDS_N"/>
</dbReference>
<dbReference type="Gene3D" id="3.30.1250.10">
    <property type="entry name" value="Ribosome maturation protein SBDS, N-terminal domain"/>
    <property type="match status" value="1"/>
</dbReference>
<dbReference type="SUPFAM" id="SSF89895">
    <property type="entry name" value="FYSH domain"/>
    <property type="match status" value="1"/>
</dbReference>
<keyword evidence="5" id="KW-1185">Reference proteome</keyword>
<reference evidence="3" key="1">
    <citation type="submission" date="2015-05" db="EMBL/GenBank/DDBJ databases">
        <authorList>
            <person name="Wang D.B."/>
            <person name="Wang M."/>
        </authorList>
    </citation>
    <scope>NUCLEOTIDE SEQUENCE</scope>
    <source>
        <strain evidence="3">36-1</strain>
    </source>
</reference>
<dbReference type="EMBL" id="JAWRVI010000023">
    <property type="protein sequence ID" value="KAK4088664.1"/>
    <property type="molecule type" value="Genomic_DNA"/>
</dbReference>
<dbReference type="Proteomes" id="UP001287286">
    <property type="component" value="Unassembled WGS sequence"/>
</dbReference>
<evidence type="ECO:0000313" key="2">
    <source>
        <dbReference type="EMBL" id="KAK4088664.1"/>
    </source>
</evidence>
<sequence length="232" mass="25577">MPHRGLQVLGWQLNWQGAGPAVELAGGIITDSDRGHMATRRSGIEKMLWSVDTRRLVSESDEAEMRGGLAWPHWAWWFTKEQGSHGAGQGGEVPQRPARHAIPRSISTAAQLHLPSAIMTRGEATQSKVHYKGKLDDFVVFVDDPEAFKKWQSDKSVPLAQFVSTFRIFLTHKQGAQGTLDAAPKGTLASEFGTDDEDEVIKKILTEGTMQTVEMPSRQGVTNESMSSMKAH</sequence>
<dbReference type="EMBL" id="LCWV01000018">
    <property type="protein sequence ID" value="PWI67500.1"/>
    <property type="molecule type" value="Genomic_DNA"/>
</dbReference>
<name>A0A2U3DZ15_PURLI</name>
<dbReference type="InterPro" id="IPR036786">
    <property type="entry name" value="Ribosome_mat_SBDS_N_sf"/>
</dbReference>
<evidence type="ECO:0000313" key="5">
    <source>
        <dbReference type="Proteomes" id="UP001287286"/>
    </source>
</evidence>
<dbReference type="Pfam" id="PF01172">
    <property type="entry name" value="SBDS_N"/>
    <property type="match status" value="1"/>
</dbReference>
<evidence type="ECO:0000259" key="1">
    <source>
        <dbReference type="Pfam" id="PF01172"/>
    </source>
</evidence>
<evidence type="ECO:0000313" key="4">
    <source>
        <dbReference type="Proteomes" id="UP000245956"/>
    </source>
</evidence>
<reference evidence="2" key="3">
    <citation type="submission" date="2023-11" db="EMBL/GenBank/DDBJ databases">
        <authorList>
            <person name="Beijen E."/>
            <person name="Ohm R.A."/>
        </authorList>
    </citation>
    <scope>NUCLEOTIDE SEQUENCE</scope>
    <source>
        <strain evidence="2">CBS 150709</strain>
    </source>
</reference>
<reference evidence="3 4" key="2">
    <citation type="journal article" date="2016" name="Front. Microbiol.">
        <title>Genome and transcriptome sequences reveal the specific parasitism of the nematophagous Purpureocillium lilacinum 36-1.</title>
        <authorList>
            <person name="Xie J."/>
            <person name="Li S."/>
            <person name="Mo C."/>
            <person name="Xiao X."/>
            <person name="Peng D."/>
            <person name="Wang G."/>
            <person name="Xiao Y."/>
        </authorList>
    </citation>
    <scope>NUCLEOTIDE SEQUENCE [LARGE SCALE GENOMIC DNA]</scope>
    <source>
        <strain evidence="3 4">36-1</strain>
    </source>
</reference>